<feature type="region of interest" description="Disordered" evidence="1">
    <location>
        <begin position="108"/>
        <end position="134"/>
    </location>
</feature>
<feature type="compositionally biased region" description="Polar residues" evidence="1">
    <location>
        <begin position="231"/>
        <end position="250"/>
    </location>
</feature>
<dbReference type="Pfam" id="PF21722">
    <property type="entry name" value="Gly_rich_2"/>
    <property type="match status" value="1"/>
</dbReference>
<sequence>MTELQYYCSVTNISSYIFQDNYISFSLLPSSGTLSFTDVLINNDISINLVISAGGGGGASSGQNDGGDIANMSWGSGTGGGGGGFGNIVLQDISSTYNYTVGSGGLGGVGSTTSPREGVDGGNGGHSTFTTPDGSIFAEGGGGGESLWTSYIPQPGTPGKLNWTGDNPDPPSNIIYINNCEGGSGGEGVNNDSSSSTNSPLAGGNSSPIQTIEIYDSYNVSFGGGGGGGDASTSPQYDTDQWTQPQTSNNGGKAGLNGIGGGVGSTGTLTDASGENATTYGSGGGGAGQAGTNDSTFSTEWLYYFNNGGSGGDGVIFITFFTPPVITNYSSYISGSSINLTKNITLTATTIASPSSFQLTMSSVTSGITFNSSTGEITVDYNSITFSQITLSITATNEYGTSLEFLLTLYTSNNGCDTGPGPDPPRVWTRATTDCPDIDGEGENMQPTSGGYNLSEKRKAEIFQYRNNNANMSSKQLYSRLARGIGRQRGSTFATQSDSYTDPNTKNLKLLNERPGPFSPYGPLQCTNSKVISAFTSQNNTPGPRMLISNYPDATLYNYRVRRTYKGGNTKWPQTAWTRGDKGFPVGKKGINPLN</sequence>
<dbReference type="InterPro" id="IPR049304">
    <property type="entry name" value="Gly_rich_dom"/>
</dbReference>
<feature type="region of interest" description="Disordered" evidence="1">
    <location>
        <begin position="223"/>
        <end position="291"/>
    </location>
</feature>
<name>A0A6C0CKD1_9ZZZZ</name>
<accession>A0A6C0CKD1</accession>
<organism evidence="3">
    <name type="scientific">viral metagenome</name>
    <dbReference type="NCBI Taxonomy" id="1070528"/>
    <lineage>
        <taxon>unclassified sequences</taxon>
        <taxon>metagenomes</taxon>
        <taxon>organismal metagenomes</taxon>
    </lineage>
</organism>
<evidence type="ECO:0000259" key="2">
    <source>
        <dbReference type="Pfam" id="PF21722"/>
    </source>
</evidence>
<reference evidence="3" key="1">
    <citation type="journal article" date="2020" name="Nature">
        <title>Giant virus diversity and host interactions through global metagenomics.</title>
        <authorList>
            <person name="Schulz F."/>
            <person name="Roux S."/>
            <person name="Paez-Espino D."/>
            <person name="Jungbluth S."/>
            <person name="Walsh D.A."/>
            <person name="Denef V.J."/>
            <person name="McMahon K.D."/>
            <person name="Konstantinidis K.T."/>
            <person name="Eloe-Fadrosh E.A."/>
            <person name="Kyrpides N.C."/>
            <person name="Woyke T."/>
        </authorList>
    </citation>
    <scope>NUCLEOTIDE SEQUENCE</scope>
    <source>
        <strain evidence="3">GVMAG-M-3300021185-45</strain>
    </source>
</reference>
<protein>
    <recommendedName>
        <fullName evidence="2">Glycine-rich domain-containing protein</fullName>
    </recommendedName>
</protein>
<proteinExistence type="predicted"/>
<feature type="domain" description="Glycine-rich" evidence="2">
    <location>
        <begin position="47"/>
        <end position="320"/>
    </location>
</feature>
<feature type="region of interest" description="Disordered" evidence="1">
    <location>
        <begin position="164"/>
        <end position="208"/>
    </location>
</feature>
<evidence type="ECO:0000256" key="1">
    <source>
        <dbReference type="SAM" id="MobiDB-lite"/>
    </source>
</evidence>
<evidence type="ECO:0000313" key="3">
    <source>
        <dbReference type="EMBL" id="QHT04134.1"/>
    </source>
</evidence>
<dbReference type="AlphaFoldDB" id="A0A6C0CKD1"/>
<dbReference type="EMBL" id="MN739423">
    <property type="protein sequence ID" value="QHT04134.1"/>
    <property type="molecule type" value="Genomic_DNA"/>
</dbReference>
<feature type="compositionally biased region" description="Gly residues" evidence="1">
    <location>
        <begin position="252"/>
        <end position="265"/>
    </location>
</feature>
<feature type="compositionally biased region" description="Polar residues" evidence="1">
    <location>
        <begin position="190"/>
        <end position="208"/>
    </location>
</feature>